<evidence type="ECO:0000256" key="1">
    <source>
        <dbReference type="ARBA" id="ARBA00003041"/>
    </source>
</evidence>
<keyword evidence="6" id="KW-1006">Bacterial flagellum protein export</keyword>
<dbReference type="PANTHER" id="PTHR34982:SF1">
    <property type="entry name" value="FLAGELLAR ASSEMBLY PROTEIN FLIH"/>
    <property type="match status" value="1"/>
</dbReference>
<keyword evidence="10" id="KW-0966">Cell projection</keyword>
<comment type="similarity">
    <text evidence="2">Belongs to the FliH family.</text>
</comment>
<gene>
    <name evidence="10" type="primary">fliH</name>
    <name evidence="10" type="ORF">LZ480_03440</name>
</gene>
<dbReference type="Pfam" id="PF02108">
    <property type="entry name" value="FliH"/>
    <property type="match status" value="1"/>
</dbReference>
<feature type="coiled-coil region" evidence="8">
    <location>
        <begin position="48"/>
        <end position="101"/>
    </location>
</feature>
<evidence type="ECO:0000256" key="4">
    <source>
        <dbReference type="ARBA" id="ARBA00022795"/>
    </source>
</evidence>
<dbReference type="InterPro" id="IPR051472">
    <property type="entry name" value="T3SS_Stator/FliH"/>
</dbReference>
<dbReference type="PANTHER" id="PTHR34982">
    <property type="entry name" value="YOP PROTEINS TRANSLOCATION PROTEIN L"/>
    <property type="match status" value="1"/>
</dbReference>
<dbReference type="EMBL" id="JAKZFC010000001">
    <property type="protein sequence ID" value="MCH7320933.1"/>
    <property type="molecule type" value="Genomic_DNA"/>
</dbReference>
<evidence type="ECO:0000313" key="10">
    <source>
        <dbReference type="EMBL" id="MCH7320933.1"/>
    </source>
</evidence>
<dbReference type="NCBIfam" id="TIGR03825">
    <property type="entry name" value="FliH_bacil"/>
    <property type="match status" value="1"/>
</dbReference>
<evidence type="ECO:0000256" key="5">
    <source>
        <dbReference type="ARBA" id="ARBA00022927"/>
    </source>
</evidence>
<keyword evidence="10" id="KW-0969">Cilium</keyword>
<organism evidence="10 11">
    <name type="scientific">Solibacillus palustris</name>
    <dbReference type="NCBI Taxonomy" id="2908203"/>
    <lineage>
        <taxon>Bacteria</taxon>
        <taxon>Bacillati</taxon>
        <taxon>Bacillota</taxon>
        <taxon>Bacilli</taxon>
        <taxon>Bacillales</taxon>
        <taxon>Caryophanaceae</taxon>
        <taxon>Solibacillus</taxon>
    </lineage>
</organism>
<comment type="caution">
    <text evidence="10">The sequence shown here is derived from an EMBL/GenBank/DDBJ whole genome shotgun (WGS) entry which is preliminary data.</text>
</comment>
<keyword evidence="11" id="KW-1185">Reference proteome</keyword>
<proteinExistence type="inferred from homology"/>
<dbReference type="InterPro" id="IPR022524">
    <property type="entry name" value="FliH_Bacilli"/>
</dbReference>
<evidence type="ECO:0000256" key="8">
    <source>
        <dbReference type="SAM" id="Coils"/>
    </source>
</evidence>
<protein>
    <recommendedName>
        <fullName evidence="7">Flagellar assembly protein FliH</fullName>
    </recommendedName>
</protein>
<comment type="function">
    <text evidence="1">Needed for flagellar regrowth and assembly.</text>
</comment>
<reference evidence="10 11" key="1">
    <citation type="submission" date="2022-03" db="EMBL/GenBank/DDBJ databases">
        <authorList>
            <person name="Jo J.-H."/>
            <person name="Im W.-T."/>
        </authorList>
    </citation>
    <scope>NUCLEOTIDE SEQUENCE [LARGE SCALE GENOMIC DNA]</scope>
    <source>
        <strain evidence="10 11">MA9</strain>
    </source>
</reference>
<evidence type="ECO:0000256" key="3">
    <source>
        <dbReference type="ARBA" id="ARBA00022448"/>
    </source>
</evidence>
<dbReference type="RefSeq" id="WP_241367980.1">
    <property type="nucleotide sequence ID" value="NZ_JAKZFC010000001.1"/>
</dbReference>
<name>A0ABS9UAA7_9BACL</name>
<evidence type="ECO:0000313" key="11">
    <source>
        <dbReference type="Proteomes" id="UP001316087"/>
    </source>
</evidence>
<evidence type="ECO:0000259" key="9">
    <source>
        <dbReference type="Pfam" id="PF02108"/>
    </source>
</evidence>
<dbReference type="Proteomes" id="UP001316087">
    <property type="component" value="Unassembled WGS sequence"/>
</dbReference>
<evidence type="ECO:0000256" key="6">
    <source>
        <dbReference type="ARBA" id="ARBA00023225"/>
    </source>
</evidence>
<accession>A0ABS9UAA7</accession>
<evidence type="ECO:0000256" key="2">
    <source>
        <dbReference type="ARBA" id="ARBA00006602"/>
    </source>
</evidence>
<evidence type="ECO:0000256" key="7">
    <source>
        <dbReference type="NCBIfam" id="TIGR03825"/>
    </source>
</evidence>
<keyword evidence="8" id="KW-0175">Coiled coil</keyword>
<keyword evidence="10" id="KW-0282">Flagellum</keyword>
<keyword evidence="3" id="KW-0813">Transport</keyword>
<dbReference type="InterPro" id="IPR018035">
    <property type="entry name" value="Flagellar_FliH/T3SS_HrpE"/>
</dbReference>
<sequence length="265" mass="30937">MSRIIRSTNAQSTEEKPIVEIKLHSFFEPIHYGEAAEELVDDTPQLTLEEIQQERQMMLLQAEQEIEQQKRQFDHFHNEQLQAVEALKQMWEEEKIVLQQEAYDAGFAQGYEDGVHKANANMQHSILTANETMRNAQVNAAVYIESQESVLLELALTSAERILNTKLERDDEAFLSIIERALKEAREMKEIKVYVSPKYHKILTENQAELAEMFPPNVQFLIFVNEDLQETESYIETNHGRIVVSVDEQLQELRRQLYELIESKE</sequence>
<feature type="domain" description="Flagellar assembly protein FliH/Type III secretion system HrpE" evidence="9">
    <location>
        <begin position="136"/>
        <end position="253"/>
    </location>
</feature>
<keyword evidence="5" id="KW-0653">Protein transport</keyword>
<keyword evidence="4" id="KW-1005">Bacterial flagellum biogenesis</keyword>